<dbReference type="Proteomes" id="UP001596523">
    <property type="component" value="Unassembled WGS sequence"/>
</dbReference>
<dbReference type="Pfam" id="PF03704">
    <property type="entry name" value="BTAD"/>
    <property type="match status" value="1"/>
</dbReference>
<dbReference type="SUPFAM" id="SSF48452">
    <property type="entry name" value="TPR-like"/>
    <property type="match status" value="2"/>
</dbReference>
<dbReference type="InterPro" id="IPR058852">
    <property type="entry name" value="HTH_77"/>
</dbReference>
<dbReference type="Pfam" id="PF25872">
    <property type="entry name" value="HTH_77"/>
    <property type="match status" value="1"/>
</dbReference>
<keyword evidence="3 4" id="KW-0238">DNA-binding</keyword>
<dbReference type="Gene3D" id="1.25.40.10">
    <property type="entry name" value="Tetratricopeptide repeat domain"/>
    <property type="match status" value="2"/>
</dbReference>
<dbReference type="PANTHER" id="PTHR47691">
    <property type="entry name" value="REGULATOR-RELATED"/>
    <property type="match status" value="1"/>
</dbReference>
<evidence type="ECO:0000313" key="6">
    <source>
        <dbReference type="EMBL" id="MFC7310468.1"/>
    </source>
</evidence>
<dbReference type="PRINTS" id="PR00364">
    <property type="entry name" value="DISEASERSIST"/>
</dbReference>
<dbReference type="PANTHER" id="PTHR47691:SF3">
    <property type="entry name" value="HTH-TYPE TRANSCRIPTIONAL REGULATOR RV0890C-RELATED"/>
    <property type="match status" value="1"/>
</dbReference>
<dbReference type="InterPro" id="IPR001867">
    <property type="entry name" value="OmpR/PhoB-type_DNA-bd"/>
</dbReference>
<dbReference type="InterPro" id="IPR049945">
    <property type="entry name" value="AAA_22"/>
</dbReference>
<dbReference type="PROSITE" id="PS51755">
    <property type="entry name" value="OMPR_PHOB"/>
    <property type="match status" value="1"/>
</dbReference>
<evidence type="ECO:0000256" key="1">
    <source>
        <dbReference type="ARBA" id="ARBA00005820"/>
    </source>
</evidence>
<evidence type="ECO:0000256" key="4">
    <source>
        <dbReference type="PROSITE-ProRule" id="PRU01091"/>
    </source>
</evidence>
<keyword evidence="2" id="KW-0902">Two-component regulatory system</keyword>
<dbReference type="RefSeq" id="WP_381841052.1">
    <property type="nucleotide sequence ID" value="NZ_JBHTCF010000034.1"/>
</dbReference>
<dbReference type="InterPro" id="IPR036388">
    <property type="entry name" value="WH-like_DNA-bd_sf"/>
</dbReference>
<dbReference type="Gene3D" id="3.40.50.300">
    <property type="entry name" value="P-loop containing nucleotide triphosphate hydrolases"/>
    <property type="match status" value="1"/>
</dbReference>
<evidence type="ECO:0000256" key="2">
    <source>
        <dbReference type="ARBA" id="ARBA00023012"/>
    </source>
</evidence>
<dbReference type="CDD" id="cd15831">
    <property type="entry name" value="BTAD"/>
    <property type="match status" value="1"/>
</dbReference>
<dbReference type="Pfam" id="PF00486">
    <property type="entry name" value="Trans_reg_C"/>
    <property type="match status" value="1"/>
</dbReference>
<feature type="DNA-binding region" description="OmpR/PhoB-type" evidence="4">
    <location>
        <begin position="1"/>
        <end position="106"/>
    </location>
</feature>
<dbReference type="Pfam" id="PF13401">
    <property type="entry name" value="AAA_22"/>
    <property type="match status" value="1"/>
</dbReference>
<dbReference type="SMART" id="SM00028">
    <property type="entry name" value="TPR"/>
    <property type="match status" value="4"/>
</dbReference>
<accession>A0ABW2JWW2</accession>
<dbReference type="InterPro" id="IPR005158">
    <property type="entry name" value="BTAD"/>
</dbReference>
<reference evidence="7" key="1">
    <citation type="journal article" date="2019" name="Int. J. Syst. Evol. Microbiol.">
        <title>The Global Catalogue of Microorganisms (GCM) 10K type strain sequencing project: providing services to taxonomists for standard genome sequencing and annotation.</title>
        <authorList>
            <consortium name="The Broad Institute Genomics Platform"/>
            <consortium name="The Broad Institute Genome Sequencing Center for Infectious Disease"/>
            <person name="Wu L."/>
            <person name="Ma J."/>
        </authorList>
    </citation>
    <scope>NUCLEOTIDE SEQUENCE [LARGE SCALE GENOMIC DNA]</scope>
    <source>
        <strain evidence="7">SYNS20</strain>
    </source>
</reference>
<dbReference type="InterPro" id="IPR016032">
    <property type="entry name" value="Sig_transdc_resp-reg_C-effctor"/>
</dbReference>
<proteinExistence type="inferred from homology"/>
<comment type="caution">
    <text evidence="6">The sequence shown here is derived from an EMBL/GenBank/DDBJ whole genome shotgun (WGS) entry which is preliminary data.</text>
</comment>
<feature type="domain" description="OmpR/PhoB-type" evidence="5">
    <location>
        <begin position="1"/>
        <end position="106"/>
    </location>
</feature>
<gene>
    <name evidence="6" type="ORF">ACFQVC_40430</name>
</gene>
<dbReference type="SUPFAM" id="SSF52540">
    <property type="entry name" value="P-loop containing nucleoside triphosphate hydrolases"/>
    <property type="match status" value="1"/>
</dbReference>
<sequence>MLFTILGPMEVRNAAGETLDLGGPRLRSLLALLLAQPGRMVTTDRLIDEVYGEDPPVGAANALQSQISRLRRRLGVQIESLPAGYRLDVDPDTIDAHRFEQLALQGREALAAQDHRRAAALLREALGLWRGPAETAQAVRLEELRLSAAEDRFEAELALGEAAPLVPELQQLVAAHPLRERLCGQLMRALHGSGRQAEALTVYERARTTLAEELGADPSAELAAVHLALLQTQAPAAELVPRGVPAQFTSFVGRDTELRRIGELISSSRLVTLVGPGGVGKTRLAVEAAGRERTDVCFVELAPVDDGTQIPAAVLGALGLRPSAGGGPGPEDRLVKALASRRLLLVLDNCEHLVEPTARLVRRLLGECPEVRVLATGREPLGLTGEALCPLSPLERPSAVRLFTDRAAAVSPHFTADGEQAAVVEWICAALDGLPLALELAAARLRTLSVEDIAARLDDRFRLLSRGDRTAAPRHRTLRAVVEWSWELLDDDERALARRLTVFAGGATLPAAEAVCGLADTEDLVDSLVGKSLLEARDGRLTMFETVRAFCAEQLAESGEQERLRRVHAGYFLRLAQEAEPYLRRTEQVEWLAVLAAEQGNFQSALRWSVAADPTLALRLTAELTWYWWLRGLHGETGPLAAALLAKLGDGPPTALGDGPPAALGELDEEYALCVLNTHMERGSSAADESHLDRAGDVLLGIDRPLRRPILTVLWALVGGPGRAGSETTRRKQTGTDAWSRSVSLMGSGFHPWFEGRPDEAEELFATALAGFREAGDRWGMANCLDPLAMFANWRGERERALAHLDEALTLVGQLDAPEETADLLRRRADLLLHGGDLEAARAHYERAAELARRLGIPDKLAAAQRGLGDLARLSGRQDDARDWYERALASCADNWSSVAEIQLVFTGLGRTAEAEGLLEEARSWHEQAVGLALEGRTPAALADAAEGLAGLAVLEGAGERAALLLGVGATLRGVVVPQGPDTARIAAGARELTGPDAFRKAFDQGLSLSHEEALTALGEPLTGSGQARSADGA</sequence>
<evidence type="ECO:0000259" key="5">
    <source>
        <dbReference type="PROSITE" id="PS51755"/>
    </source>
</evidence>
<dbReference type="SMART" id="SM01043">
    <property type="entry name" value="BTAD"/>
    <property type="match status" value="1"/>
</dbReference>
<dbReference type="Gene3D" id="1.10.10.10">
    <property type="entry name" value="Winged helix-like DNA-binding domain superfamily/Winged helix DNA-binding domain"/>
    <property type="match status" value="1"/>
</dbReference>
<dbReference type="SMART" id="SM00862">
    <property type="entry name" value="Trans_reg_C"/>
    <property type="match status" value="1"/>
</dbReference>
<dbReference type="EMBL" id="JBHTCF010000034">
    <property type="protein sequence ID" value="MFC7310468.1"/>
    <property type="molecule type" value="Genomic_DNA"/>
</dbReference>
<keyword evidence="7" id="KW-1185">Reference proteome</keyword>
<evidence type="ECO:0000256" key="3">
    <source>
        <dbReference type="ARBA" id="ARBA00023125"/>
    </source>
</evidence>
<organism evidence="6 7">
    <name type="scientific">Streptomyces monticola</name>
    <dbReference type="NCBI Taxonomy" id="2666263"/>
    <lineage>
        <taxon>Bacteria</taxon>
        <taxon>Bacillati</taxon>
        <taxon>Actinomycetota</taxon>
        <taxon>Actinomycetes</taxon>
        <taxon>Kitasatosporales</taxon>
        <taxon>Streptomycetaceae</taxon>
        <taxon>Streptomyces</taxon>
    </lineage>
</organism>
<dbReference type="SUPFAM" id="SSF46894">
    <property type="entry name" value="C-terminal effector domain of the bipartite response regulators"/>
    <property type="match status" value="1"/>
</dbReference>
<dbReference type="InterPro" id="IPR011990">
    <property type="entry name" value="TPR-like_helical_dom_sf"/>
</dbReference>
<name>A0ABW2JWW2_9ACTN</name>
<evidence type="ECO:0000313" key="7">
    <source>
        <dbReference type="Proteomes" id="UP001596523"/>
    </source>
</evidence>
<dbReference type="InterPro" id="IPR019734">
    <property type="entry name" value="TPR_rpt"/>
</dbReference>
<protein>
    <submittedName>
        <fullName evidence="6">BTAD domain-containing putative transcriptional regulator</fullName>
    </submittedName>
</protein>
<dbReference type="InterPro" id="IPR027417">
    <property type="entry name" value="P-loop_NTPase"/>
</dbReference>
<comment type="similarity">
    <text evidence="1">Belongs to the AfsR/DnrI/RedD regulatory family.</text>
</comment>
<dbReference type="Pfam" id="PF13424">
    <property type="entry name" value="TPR_12"/>
    <property type="match status" value="1"/>
</dbReference>